<gene>
    <name evidence="2" type="ORF">PPYR1160_LOCUS11316</name>
</gene>
<evidence type="ECO:0000313" key="2">
    <source>
        <dbReference type="EMBL" id="CAD8261814.1"/>
    </source>
</evidence>
<dbReference type="PANTHER" id="PTHR48218">
    <property type="entry name" value="F-BOX DOMAIN CONTAINING PROTEIN"/>
    <property type="match status" value="1"/>
</dbReference>
<dbReference type="Gene3D" id="1.20.1280.50">
    <property type="match status" value="1"/>
</dbReference>
<dbReference type="AlphaFoldDB" id="A0A7R9UCB6"/>
<dbReference type="EMBL" id="HBEA01014789">
    <property type="protein sequence ID" value="CAD8261814.1"/>
    <property type="molecule type" value="Transcribed_RNA"/>
</dbReference>
<accession>A0A7R9UCB6</accession>
<evidence type="ECO:0000259" key="1">
    <source>
        <dbReference type="Pfam" id="PF12937"/>
    </source>
</evidence>
<dbReference type="PANTHER" id="PTHR48218:SF3">
    <property type="entry name" value="OS07G0170800 PROTEIN"/>
    <property type="match status" value="1"/>
</dbReference>
<dbReference type="SUPFAM" id="SSF81383">
    <property type="entry name" value="F-box domain"/>
    <property type="match status" value="1"/>
</dbReference>
<organism evidence="2">
    <name type="scientific">Pinguiococcus pyrenoidosus</name>
    <dbReference type="NCBI Taxonomy" id="172671"/>
    <lineage>
        <taxon>Eukaryota</taxon>
        <taxon>Sar</taxon>
        <taxon>Stramenopiles</taxon>
        <taxon>Ochrophyta</taxon>
        <taxon>Pinguiophyceae</taxon>
        <taxon>Pinguiochrysidales</taxon>
        <taxon>Pinguiochrysidaceae</taxon>
        <taxon>Pinguiococcus</taxon>
    </lineage>
</organism>
<dbReference type="InterPro" id="IPR001810">
    <property type="entry name" value="F-box_dom"/>
</dbReference>
<protein>
    <recommendedName>
        <fullName evidence="1">F-box domain-containing protein</fullName>
    </recommendedName>
</protein>
<feature type="domain" description="F-box" evidence="1">
    <location>
        <begin position="97"/>
        <end position="133"/>
    </location>
</feature>
<sequence>MCVAPPQPSPCIYQGRRDFRAPAYWEPVAPPAAPGFSPLTDTDEQEEEMDMELFLSSGILNDPDLMACEPDATRPAQPTPASSVDVVVRGHGDSFMLHQILSFLSADEVVRVQLVSRFFRTAASCDFQWHWRCEQLWSSKVYVPAQFQDRAKMRRCAAYWASLRDASRCAIREDELCSLVFHYRMKGWSGDSWTSQDPWWNGGSPGQRRFHRDGTMTSDMGDGRWRILDVPEACNRRGERGSFLRVSKGGVEFPTIVVSRHSNWGWILQNCWSFSASFPLPPRGADLELEDSGPFCQEVTVGNCPVEAMLFNLGIALPGEDRGGGRNQEITPEFIQLMIRYHSGPV</sequence>
<name>A0A7R9UCB6_9STRA</name>
<proteinExistence type="predicted"/>
<reference evidence="2" key="1">
    <citation type="submission" date="2021-01" db="EMBL/GenBank/DDBJ databases">
        <authorList>
            <person name="Corre E."/>
            <person name="Pelletier E."/>
            <person name="Niang G."/>
            <person name="Scheremetjew M."/>
            <person name="Finn R."/>
            <person name="Kale V."/>
            <person name="Holt S."/>
            <person name="Cochrane G."/>
            <person name="Meng A."/>
            <person name="Brown T."/>
            <person name="Cohen L."/>
        </authorList>
    </citation>
    <scope>NUCLEOTIDE SEQUENCE</scope>
    <source>
        <strain evidence="2">CCMP2078</strain>
    </source>
</reference>
<dbReference type="Pfam" id="PF12937">
    <property type="entry name" value="F-box-like"/>
    <property type="match status" value="1"/>
</dbReference>
<dbReference type="InterPro" id="IPR036047">
    <property type="entry name" value="F-box-like_dom_sf"/>
</dbReference>